<dbReference type="KEGG" id="acab:QRX50_31065"/>
<accession>A0A9Y2I9A2</accession>
<reference evidence="2 3" key="1">
    <citation type="submission" date="2023-06" db="EMBL/GenBank/DDBJ databases">
        <authorList>
            <person name="Oyuntsetseg B."/>
            <person name="Kim S.B."/>
        </authorList>
    </citation>
    <scope>NUCLEOTIDE SEQUENCE [LARGE SCALE GENOMIC DNA]</scope>
    <source>
        <strain evidence="2 3">2-15</strain>
    </source>
</reference>
<sequence>MATDARHRALAERGDPPVRTLPPEAARLLTSLAACAIGRSPRAVHDVAWDLTTWLLRSYPTVGFDRAAVLFGAATHDIAACPAGLPVPRAAQPGLNSSA</sequence>
<feature type="compositionally biased region" description="Basic and acidic residues" evidence="1">
    <location>
        <begin position="1"/>
        <end position="16"/>
    </location>
</feature>
<protein>
    <recommendedName>
        <fullName evidence="4">HD domain-containing protein</fullName>
    </recommendedName>
</protein>
<evidence type="ECO:0008006" key="4">
    <source>
        <dbReference type="Google" id="ProtNLM"/>
    </source>
</evidence>
<dbReference type="EMBL" id="CP127294">
    <property type="protein sequence ID" value="WIX75907.1"/>
    <property type="molecule type" value="Genomic_DNA"/>
</dbReference>
<proteinExistence type="predicted"/>
<evidence type="ECO:0000256" key="1">
    <source>
        <dbReference type="SAM" id="MobiDB-lite"/>
    </source>
</evidence>
<organism evidence="2 3">
    <name type="scientific">Amycolatopsis carbonis</name>
    <dbReference type="NCBI Taxonomy" id="715471"/>
    <lineage>
        <taxon>Bacteria</taxon>
        <taxon>Bacillati</taxon>
        <taxon>Actinomycetota</taxon>
        <taxon>Actinomycetes</taxon>
        <taxon>Pseudonocardiales</taxon>
        <taxon>Pseudonocardiaceae</taxon>
        <taxon>Amycolatopsis</taxon>
    </lineage>
</organism>
<dbReference type="AlphaFoldDB" id="A0A9Y2I9A2"/>
<evidence type="ECO:0000313" key="3">
    <source>
        <dbReference type="Proteomes" id="UP001236014"/>
    </source>
</evidence>
<feature type="region of interest" description="Disordered" evidence="1">
    <location>
        <begin position="1"/>
        <end position="21"/>
    </location>
</feature>
<evidence type="ECO:0000313" key="2">
    <source>
        <dbReference type="EMBL" id="WIX75907.1"/>
    </source>
</evidence>
<gene>
    <name evidence="2" type="ORF">QRX50_31065</name>
</gene>
<name>A0A9Y2I9A2_9PSEU</name>
<dbReference type="Proteomes" id="UP001236014">
    <property type="component" value="Chromosome"/>
</dbReference>
<keyword evidence="3" id="KW-1185">Reference proteome</keyword>
<dbReference type="RefSeq" id="WP_285966669.1">
    <property type="nucleotide sequence ID" value="NZ_CP127294.1"/>
</dbReference>